<feature type="compositionally biased region" description="Basic and acidic residues" evidence="1">
    <location>
        <begin position="185"/>
        <end position="199"/>
    </location>
</feature>
<keyword evidence="4" id="KW-1185">Reference proteome</keyword>
<evidence type="ECO:0000313" key="4">
    <source>
        <dbReference type="Proteomes" id="UP001446871"/>
    </source>
</evidence>
<dbReference type="InterPro" id="IPR011009">
    <property type="entry name" value="Kinase-like_dom_sf"/>
</dbReference>
<evidence type="ECO:0000313" key="3">
    <source>
        <dbReference type="EMBL" id="KAK8078017.1"/>
    </source>
</evidence>
<protein>
    <recommendedName>
        <fullName evidence="2">Protein kinase domain-containing protein</fullName>
    </recommendedName>
</protein>
<accession>A0ABR1W3F2</accession>
<comment type="caution">
    <text evidence="3">The sequence shown here is derived from an EMBL/GenBank/DDBJ whole genome shotgun (WGS) entry which is preliminary data.</text>
</comment>
<evidence type="ECO:0000259" key="2">
    <source>
        <dbReference type="PROSITE" id="PS50011"/>
    </source>
</evidence>
<proteinExistence type="predicted"/>
<gene>
    <name evidence="3" type="ORF">PG996_004187</name>
</gene>
<organism evidence="3 4">
    <name type="scientific">Apiospora saccharicola</name>
    <dbReference type="NCBI Taxonomy" id="335842"/>
    <lineage>
        <taxon>Eukaryota</taxon>
        <taxon>Fungi</taxon>
        <taxon>Dikarya</taxon>
        <taxon>Ascomycota</taxon>
        <taxon>Pezizomycotina</taxon>
        <taxon>Sordariomycetes</taxon>
        <taxon>Xylariomycetidae</taxon>
        <taxon>Amphisphaeriales</taxon>
        <taxon>Apiosporaceae</taxon>
        <taxon>Apiospora</taxon>
    </lineage>
</organism>
<dbReference type="Gene3D" id="1.10.510.10">
    <property type="entry name" value="Transferase(Phosphotransferase) domain 1"/>
    <property type="match status" value="1"/>
</dbReference>
<feature type="region of interest" description="Disordered" evidence="1">
    <location>
        <begin position="178"/>
        <end position="212"/>
    </location>
</feature>
<dbReference type="EMBL" id="JAQQWM010000002">
    <property type="protein sequence ID" value="KAK8078017.1"/>
    <property type="molecule type" value="Genomic_DNA"/>
</dbReference>
<evidence type="ECO:0000256" key="1">
    <source>
        <dbReference type="SAM" id="MobiDB-lite"/>
    </source>
</evidence>
<dbReference type="Proteomes" id="UP001446871">
    <property type="component" value="Unassembled WGS sequence"/>
</dbReference>
<feature type="domain" description="Protein kinase" evidence="2">
    <location>
        <begin position="1"/>
        <end position="270"/>
    </location>
</feature>
<dbReference type="InterPro" id="IPR000719">
    <property type="entry name" value="Prot_kinase_dom"/>
</dbReference>
<dbReference type="PROSITE" id="PS00108">
    <property type="entry name" value="PROTEIN_KINASE_ST"/>
    <property type="match status" value="1"/>
</dbReference>
<reference evidence="3 4" key="1">
    <citation type="submission" date="2023-01" db="EMBL/GenBank/DDBJ databases">
        <title>Analysis of 21 Apiospora genomes using comparative genomics revels a genus with tremendous synthesis potential of carbohydrate active enzymes and secondary metabolites.</title>
        <authorList>
            <person name="Sorensen T."/>
        </authorList>
    </citation>
    <scope>NUCLEOTIDE SEQUENCE [LARGE SCALE GENOMIC DNA]</scope>
    <source>
        <strain evidence="3 4">CBS 83171</strain>
    </source>
</reference>
<dbReference type="Pfam" id="PF00069">
    <property type="entry name" value="Pkinase"/>
    <property type="match status" value="1"/>
</dbReference>
<dbReference type="SUPFAM" id="SSF56112">
    <property type="entry name" value="Protein kinase-like (PK-like)"/>
    <property type="match status" value="1"/>
</dbReference>
<sequence length="270" mass="30994">MAINPPQVDLERYMAAAATAEERPFIETNRRFYHDLWSTHGTLSAFRPRKLRAAAWIYVFLRPMTRGNADRVWTPALVIGGEEKHSLKGIDFYHQNRVLHRDLKPQNLLICPKPAGGHPDPHTYPATRIRRMLKLGEFGLARAFGIPVNIRLMRERRRLGRGRPVLCGRSSRGWGRARRSLTRLPRTDRDHLDRRDGWHRQAKPSKAAEDGEKQQCADLCSRFPHHDKITHLVASPMRRTIYTYLLSFATIVVEAGKVITALSDAQELSL</sequence>
<dbReference type="InterPro" id="IPR008271">
    <property type="entry name" value="Ser/Thr_kinase_AS"/>
</dbReference>
<dbReference type="PROSITE" id="PS50011">
    <property type="entry name" value="PROTEIN_KINASE_DOM"/>
    <property type="match status" value="1"/>
</dbReference>
<name>A0ABR1W3F2_9PEZI</name>